<sequence>MNISQCIEDLVRKYVEVWRVANTAEAINNGYCMDFADFLLKYPAVANDGFFIMDSWAIRSGVVMDEYEVHDQGHLNWSLLEGYGISPPSDMSQDDLDKVYFAYHVWVTNGYLHYDSESPEGVASPFDLPIFKRDIERHLAKPVPAQTVTKALRMS</sequence>
<evidence type="ECO:0000313" key="2">
    <source>
        <dbReference type="Proteomes" id="UP000199467"/>
    </source>
</evidence>
<name>A0A1G6PXV7_9GAMM</name>
<dbReference type="GeneID" id="57609085"/>
<accession>A0A1G6PXV7</accession>
<dbReference type="AlphaFoldDB" id="A0A1G6PXV7"/>
<proteinExistence type="predicted"/>
<dbReference type="Proteomes" id="UP000199467">
    <property type="component" value="Unassembled WGS sequence"/>
</dbReference>
<gene>
    <name evidence="1" type="ORF">SAMN05216576_107118</name>
</gene>
<protein>
    <submittedName>
        <fullName evidence="1">Uncharacterized protein</fullName>
    </submittedName>
</protein>
<keyword evidence="2" id="KW-1185">Reference proteome</keyword>
<evidence type="ECO:0000313" key="1">
    <source>
        <dbReference type="EMBL" id="SDC84227.1"/>
    </source>
</evidence>
<dbReference type="EMBL" id="FMZQ01000007">
    <property type="protein sequence ID" value="SDC84227.1"/>
    <property type="molecule type" value="Genomic_DNA"/>
</dbReference>
<organism evidence="1 2">
    <name type="scientific">Ectopseudomonas chengduensis</name>
    <dbReference type="NCBI Taxonomy" id="489632"/>
    <lineage>
        <taxon>Bacteria</taxon>
        <taxon>Pseudomonadati</taxon>
        <taxon>Pseudomonadota</taxon>
        <taxon>Gammaproteobacteria</taxon>
        <taxon>Pseudomonadales</taxon>
        <taxon>Pseudomonadaceae</taxon>
        <taxon>Ectopseudomonas</taxon>
    </lineage>
</organism>
<reference evidence="2" key="1">
    <citation type="submission" date="2016-10" db="EMBL/GenBank/DDBJ databases">
        <authorList>
            <person name="Varghese N."/>
            <person name="Submissions S."/>
        </authorList>
    </citation>
    <scope>NUCLEOTIDE SEQUENCE [LARGE SCALE GENOMIC DNA]</scope>
    <source>
        <strain evidence="2">DSM 26382</strain>
    </source>
</reference>
<dbReference type="RefSeq" id="WP_017362281.1">
    <property type="nucleotide sequence ID" value="NZ_FMZQ01000007.1"/>
</dbReference>